<name>T0S4S2_SAPDV</name>
<reference evidence="2 3" key="1">
    <citation type="submission" date="2012-04" db="EMBL/GenBank/DDBJ databases">
        <title>The Genome Sequence of Saprolegnia declina VS20.</title>
        <authorList>
            <consortium name="The Broad Institute Genome Sequencing Platform"/>
            <person name="Russ C."/>
            <person name="Nusbaum C."/>
            <person name="Tyler B."/>
            <person name="van West P."/>
            <person name="Dieguez-Uribeondo J."/>
            <person name="de Bruijn I."/>
            <person name="Tripathy S."/>
            <person name="Jiang R."/>
            <person name="Young S.K."/>
            <person name="Zeng Q."/>
            <person name="Gargeya S."/>
            <person name="Fitzgerald M."/>
            <person name="Haas B."/>
            <person name="Abouelleil A."/>
            <person name="Alvarado L."/>
            <person name="Arachchi H.M."/>
            <person name="Berlin A."/>
            <person name="Chapman S.B."/>
            <person name="Goldberg J."/>
            <person name="Griggs A."/>
            <person name="Gujja S."/>
            <person name="Hansen M."/>
            <person name="Howarth C."/>
            <person name="Imamovic A."/>
            <person name="Larimer J."/>
            <person name="McCowen C."/>
            <person name="Montmayeur A."/>
            <person name="Murphy C."/>
            <person name="Neiman D."/>
            <person name="Pearson M."/>
            <person name="Priest M."/>
            <person name="Roberts A."/>
            <person name="Saif S."/>
            <person name="Shea T."/>
            <person name="Sisk P."/>
            <person name="Sykes S."/>
            <person name="Wortman J."/>
            <person name="Nusbaum C."/>
            <person name="Birren B."/>
        </authorList>
    </citation>
    <scope>NUCLEOTIDE SEQUENCE [LARGE SCALE GENOMIC DNA]</scope>
    <source>
        <strain evidence="2 3">VS20</strain>
    </source>
</reference>
<dbReference type="RefSeq" id="XP_008608700.1">
    <property type="nucleotide sequence ID" value="XM_008610478.1"/>
</dbReference>
<evidence type="ECO:0000313" key="3">
    <source>
        <dbReference type="Proteomes" id="UP000030762"/>
    </source>
</evidence>
<evidence type="ECO:0000256" key="1">
    <source>
        <dbReference type="SAM" id="MobiDB-lite"/>
    </source>
</evidence>
<gene>
    <name evidence="2" type="ORF">SDRG_04794</name>
</gene>
<sequence>MSLHEARLHATENVATSDVQVDVMAANANNPRALGSTKLLGHDVSSAKLPSVHSGITRMQSLFRDRQTQLVSKHKVENEEAQRQRLQAIWQLLVTGFELTKYPKAGRARKRVFWLTLDGKLCVGRSKAAKHAGKYMNLWDVESIEKGCSAPQFTNSLSWRDARGKEPMCFSIAARAKHSMELRYFALQVNSTNVRNILVENLSVLLSQLHGDGDGDYPRVVRSRLARHFAATGDVLALVDVRALLDREGSERAESPVKEGDHDSGESDSGDE</sequence>
<feature type="region of interest" description="Disordered" evidence="1">
    <location>
        <begin position="248"/>
        <end position="272"/>
    </location>
</feature>
<dbReference type="SUPFAM" id="SSF50729">
    <property type="entry name" value="PH domain-like"/>
    <property type="match status" value="1"/>
</dbReference>
<organism evidence="2 3">
    <name type="scientific">Saprolegnia diclina (strain VS20)</name>
    <dbReference type="NCBI Taxonomy" id="1156394"/>
    <lineage>
        <taxon>Eukaryota</taxon>
        <taxon>Sar</taxon>
        <taxon>Stramenopiles</taxon>
        <taxon>Oomycota</taxon>
        <taxon>Saprolegniomycetes</taxon>
        <taxon>Saprolegniales</taxon>
        <taxon>Saprolegniaceae</taxon>
        <taxon>Saprolegnia</taxon>
    </lineage>
</organism>
<evidence type="ECO:0000313" key="2">
    <source>
        <dbReference type="EMBL" id="EQC37767.1"/>
    </source>
</evidence>
<dbReference type="GeneID" id="19945521"/>
<dbReference type="OMA" id="HSMELRY"/>
<feature type="compositionally biased region" description="Basic and acidic residues" evidence="1">
    <location>
        <begin position="248"/>
        <end position="265"/>
    </location>
</feature>
<dbReference type="Gene3D" id="2.30.29.30">
    <property type="entry name" value="Pleckstrin-homology domain (PH domain)/Phosphotyrosine-binding domain (PTB)"/>
    <property type="match status" value="1"/>
</dbReference>
<dbReference type="OrthoDB" id="159680at2759"/>
<accession>T0S4S2</accession>
<dbReference type="AlphaFoldDB" id="T0S4S2"/>
<evidence type="ECO:0008006" key="4">
    <source>
        <dbReference type="Google" id="ProtNLM"/>
    </source>
</evidence>
<dbReference type="VEuPathDB" id="FungiDB:SDRG_04794"/>
<dbReference type="Proteomes" id="UP000030762">
    <property type="component" value="Unassembled WGS sequence"/>
</dbReference>
<dbReference type="InterPro" id="IPR011993">
    <property type="entry name" value="PH-like_dom_sf"/>
</dbReference>
<proteinExistence type="predicted"/>
<keyword evidence="3" id="KW-1185">Reference proteome</keyword>
<dbReference type="EMBL" id="JH767143">
    <property type="protein sequence ID" value="EQC37767.1"/>
    <property type="molecule type" value="Genomic_DNA"/>
</dbReference>
<dbReference type="InParanoid" id="T0S4S2"/>
<protein>
    <recommendedName>
        <fullName evidence="4">PH domain-containing protein</fullName>
    </recommendedName>
</protein>